<evidence type="ECO:0000313" key="8">
    <source>
        <dbReference type="EMBL" id="QQM38399.1"/>
    </source>
</evidence>
<feature type="region of interest" description="Disordered" evidence="5">
    <location>
        <begin position="339"/>
        <end position="441"/>
    </location>
</feature>
<dbReference type="GO" id="GO:0005886">
    <property type="term" value="C:plasma membrane"/>
    <property type="evidence" value="ECO:0007669"/>
    <property type="project" value="UniProtKB-SubCell"/>
</dbReference>
<dbReference type="GO" id="GO:0046943">
    <property type="term" value="F:carboxylic acid transmembrane transporter activity"/>
    <property type="evidence" value="ECO:0007669"/>
    <property type="project" value="TreeGrafter"/>
</dbReference>
<dbReference type="PANTHER" id="PTHR23508">
    <property type="entry name" value="CARBOXYLIC ACID TRANSPORTER PROTEIN HOMOLOG"/>
    <property type="match status" value="1"/>
</dbReference>
<feature type="transmembrane region" description="Helical" evidence="6">
    <location>
        <begin position="74"/>
        <end position="94"/>
    </location>
</feature>
<evidence type="ECO:0000256" key="6">
    <source>
        <dbReference type="SAM" id="Phobius"/>
    </source>
</evidence>
<organism evidence="8 9">
    <name type="scientific">Streptomyces liliifuscus</name>
    <dbReference type="NCBI Taxonomy" id="2797636"/>
    <lineage>
        <taxon>Bacteria</taxon>
        <taxon>Bacillati</taxon>
        <taxon>Actinomycetota</taxon>
        <taxon>Actinomycetes</taxon>
        <taxon>Kitasatosporales</taxon>
        <taxon>Streptomycetaceae</taxon>
        <taxon>Streptomyces</taxon>
    </lineage>
</organism>
<proteinExistence type="predicted"/>
<keyword evidence="9" id="KW-1185">Reference proteome</keyword>
<keyword evidence="4 6" id="KW-0472">Membrane</keyword>
<dbReference type="Pfam" id="PF07690">
    <property type="entry name" value="MFS_1"/>
    <property type="match status" value="1"/>
</dbReference>
<feature type="domain" description="Major facilitator superfamily (MFS) profile" evidence="7">
    <location>
        <begin position="7"/>
        <end position="441"/>
    </location>
</feature>
<name>A0A7T7HZT9_9ACTN</name>
<gene>
    <name evidence="8" type="ORF">JEQ17_02175</name>
</gene>
<dbReference type="AlphaFoldDB" id="A0A7T7HZT9"/>
<feature type="transmembrane region" description="Helical" evidence="6">
    <location>
        <begin position="100"/>
        <end position="121"/>
    </location>
</feature>
<dbReference type="InterPro" id="IPR036259">
    <property type="entry name" value="MFS_trans_sf"/>
</dbReference>
<protein>
    <submittedName>
        <fullName evidence="8">MFS transporter</fullName>
    </submittedName>
</protein>
<keyword evidence="3 6" id="KW-1133">Transmembrane helix</keyword>
<dbReference type="SUPFAM" id="SSF103473">
    <property type="entry name" value="MFS general substrate transporter"/>
    <property type="match status" value="1"/>
</dbReference>
<feature type="compositionally biased region" description="Basic residues" evidence="5">
    <location>
        <begin position="351"/>
        <end position="370"/>
    </location>
</feature>
<feature type="transmembrane region" description="Helical" evidence="6">
    <location>
        <begin position="215"/>
        <end position="235"/>
    </location>
</feature>
<evidence type="ECO:0000256" key="3">
    <source>
        <dbReference type="ARBA" id="ARBA00022989"/>
    </source>
</evidence>
<keyword evidence="2 6" id="KW-0812">Transmembrane</keyword>
<comment type="subcellular location">
    <subcellularLocation>
        <location evidence="1">Cell membrane</location>
        <topology evidence="1">Multi-pass membrane protein</topology>
    </subcellularLocation>
</comment>
<dbReference type="InterPro" id="IPR020846">
    <property type="entry name" value="MFS_dom"/>
</dbReference>
<dbReference type="PANTHER" id="PTHR23508:SF10">
    <property type="entry name" value="CARBOXYLIC ACID TRANSPORTER PROTEIN HOMOLOG"/>
    <property type="match status" value="1"/>
</dbReference>
<dbReference type="InterPro" id="IPR011701">
    <property type="entry name" value="MFS"/>
</dbReference>
<feature type="transmembrane region" description="Helical" evidence="6">
    <location>
        <begin position="255"/>
        <end position="276"/>
    </location>
</feature>
<evidence type="ECO:0000256" key="5">
    <source>
        <dbReference type="SAM" id="MobiDB-lite"/>
    </source>
</evidence>
<feature type="compositionally biased region" description="Low complexity" evidence="5">
    <location>
        <begin position="371"/>
        <end position="381"/>
    </location>
</feature>
<accession>A0A7T7HZT9</accession>
<feature type="transmembrane region" description="Helical" evidence="6">
    <location>
        <begin position="43"/>
        <end position="67"/>
    </location>
</feature>
<dbReference type="RefSeq" id="WP_200393568.1">
    <property type="nucleotide sequence ID" value="NZ_CP066831.1"/>
</dbReference>
<evidence type="ECO:0000256" key="2">
    <source>
        <dbReference type="ARBA" id="ARBA00022692"/>
    </source>
</evidence>
<evidence type="ECO:0000313" key="9">
    <source>
        <dbReference type="Proteomes" id="UP000595636"/>
    </source>
</evidence>
<feature type="transmembrane region" description="Helical" evidence="6">
    <location>
        <begin position="288"/>
        <end position="314"/>
    </location>
</feature>
<reference evidence="8 9" key="1">
    <citation type="submission" date="2020-12" db="EMBL/GenBank/DDBJ databases">
        <title>A novel species.</title>
        <authorList>
            <person name="Li K."/>
        </authorList>
    </citation>
    <scope>NUCLEOTIDE SEQUENCE [LARGE SCALE GENOMIC DNA]</scope>
    <source>
        <strain evidence="8 9">ZYC-3</strain>
    </source>
</reference>
<evidence type="ECO:0000256" key="1">
    <source>
        <dbReference type="ARBA" id="ARBA00004651"/>
    </source>
</evidence>
<sequence length="441" mass="44825">MAIGRGVGLLCALLVLVQSYDLIVYSTLLGSLLGEPGWRLDAVTAGAAGSTVYVGVLAGGMFSGALLDRFGLRPVVLVQVAWSSVWTAACALAADPVQLANFRGLAGLGLGAVVPCVLTACRQSMPPGRAKRVTGVSLALMPPGGGISAMVLAPMVLPAYSWRAMFAVGSALGVLVLAVAARWLPEFPPARERADGTARPGARSVASGAPFRRGLMAGLLGAVVAAVNLLTWRILDGGAGAAALGPLRGLSSDLQFNLTLNTGAVVGACVVAAVALRRGSNRRTVLGCAIGGLGFVVLMPGTFGVAVGVLVMLFGPVGSGLQGALNLVNTWVADTFNRSVGSAEEPPKLTPGRRNRPSPGRRHRAGRRAKPAAPAATTDAPAPEPSPGTQTAWAQPPVPGPVAPASADDAVEAHLPGGYPVPQPRDVRFDSSAAGRHRRRG</sequence>
<dbReference type="KEGG" id="slf:JEQ17_02175"/>
<dbReference type="EMBL" id="CP066831">
    <property type="protein sequence ID" value="QQM38399.1"/>
    <property type="molecule type" value="Genomic_DNA"/>
</dbReference>
<feature type="transmembrane region" description="Helical" evidence="6">
    <location>
        <begin position="133"/>
        <end position="156"/>
    </location>
</feature>
<feature type="transmembrane region" description="Helical" evidence="6">
    <location>
        <begin position="162"/>
        <end position="184"/>
    </location>
</feature>
<dbReference type="Gene3D" id="1.20.1250.20">
    <property type="entry name" value="MFS general substrate transporter like domains"/>
    <property type="match status" value="1"/>
</dbReference>
<evidence type="ECO:0000256" key="4">
    <source>
        <dbReference type="ARBA" id="ARBA00023136"/>
    </source>
</evidence>
<dbReference type="PROSITE" id="PS50850">
    <property type="entry name" value="MFS"/>
    <property type="match status" value="1"/>
</dbReference>
<evidence type="ECO:0000259" key="7">
    <source>
        <dbReference type="PROSITE" id="PS50850"/>
    </source>
</evidence>
<dbReference type="Proteomes" id="UP000595636">
    <property type="component" value="Chromosome"/>
</dbReference>